<evidence type="ECO:0000313" key="2">
    <source>
        <dbReference type="Proteomes" id="UP001148662"/>
    </source>
</evidence>
<evidence type="ECO:0000313" key="1">
    <source>
        <dbReference type="EMBL" id="KAJ3557737.1"/>
    </source>
</evidence>
<dbReference type="EMBL" id="JANHOG010000135">
    <property type="protein sequence ID" value="KAJ3557737.1"/>
    <property type="molecule type" value="Genomic_DNA"/>
</dbReference>
<gene>
    <name evidence="1" type="ORF">NM688_g1304</name>
</gene>
<comment type="caution">
    <text evidence="1">The sequence shown here is derived from an EMBL/GenBank/DDBJ whole genome shotgun (WGS) entry which is preliminary data.</text>
</comment>
<protein>
    <submittedName>
        <fullName evidence="1">Uncharacterized protein</fullName>
    </submittedName>
</protein>
<reference evidence="1" key="1">
    <citation type="submission" date="2022-07" db="EMBL/GenBank/DDBJ databases">
        <title>Genome Sequence of Phlebia brevispora.</title>
        <authorList>
            <person name="Buettner E."/>
        </authorList>
    </citation>
    <scope>NUCLEOTIDE SEQUENCE</scope>
    <source>
        <strain evidence="1">MPL23</strain>
    </source>
</reference>
<name>A0ACC1TBY9_9APHY</name>
<sequence length="648" mass="71794">MSVKQIADSYESRTKSANQSPNTARTAKPTFIAHPLLRRDAPSFPQDTQATIDGLPNTLLSADTPINAIHDLSHELTTTTDRTESSSCYSNQHLAHTPKLATIGGIEHTSLKRLPSPRPQTLKATGDEEHEMKRLISHESHGSAIPSVKAHNRSSKAFFDTHASDADSFTSSSTAVQIIEATSSSLDPLVTTHTPIAGATVFSRGAAPLTLPDVDKYISSLPAPSFPSFHPSGQKLFPPLDRLEASGRSLDDLEHNAQIPHWWQSRNKYFGALASLILSITGSSALVSLWSLHGLIDVVQIFALLLNTIGMLLRHRVLPGIALYFFGRATTLCCRLGTPEGLQQPSYMKNSWSLLLISFLLTGIYLPLSTMAIHVLVWSDDLWVVPNPYINATTLPPVLPPLGPPAEFRDPLDFCWTTTMERNEINWAPAVVLIAIVCIGLLTIWFPFHLRRVIAIVAPTVDEYTELGRRRSNDDMDREYQRLLDRDKNPLQFLYHDYRRGWATYEARYLLAKLTALLIVAVVDPDNCLFRTLARQYVQVARQVILLGAMVVFFLIQCFAAPFLDPVGNASEWTSRMNYVSTSLLALLVALNVPGHDAFNGWVLYLVYGITYGLSILPLSIGALFSVGAHKKNRFHSKVSTYSLHALI</sequence>
<dbReference type="Proteomes" id="UP001148662">
    <property type="component" value="Unassembled WGS sequence"/>
</dbReference>
<organism evidence="1 2">
    <name type="scientific">Phlebia brevispora</name>
    <dbReference type="NCBI Taxonomy" id="194682"/>
    <lineage>
        <taxon>Eukaryota</taxon>
        <taxon>Fungi</taxon>
        <taxon>Dikarya</taxon>
        <taxon>Basidiomycota</taxon>
        <taxon>Agaricomycotina</taxon>
        <taxon>Agaricomycetes</taxon>
        <taxon>Polyporales</taxon>
        <taxon>Meruliaceae</taxon>
        <taxon>Phlebia</taxon>
    </lineage>
</organism>
<accession>A0ACC1TBY9</accession>
<proteinExistence type="predicted"/>
<keyword evidence="2" id="KW-1185">Reference proteome</keyword>